<organism evidence="1 2">
    <name type="scientific">Pseudogulbenkiania ferrooxidans EGD-HP2</name>
    <dbReference type="NCBI Taxonomy" id="1388764"/>
    <lineage>
        <taxon>Bacteria</taxon>
        <taxon>Pseudomonadati</taxon>
        <taxon>Pseudomonadota</taxon>
        <taxon>Betaproteobacteria</taxon>
        <taxon>Neisseriales</taxon>
        <taxon>Chromobacteriaceae</taxon>
        <taxon>Pseudogulbenkiania</taxon>
    </lineage>
</organism>
<gene>
    <name evidence="1" type="ORF">O166_05095</name>
</gene>
<evidence type="ECO:0000313" key="1">
    <source>
        <dbReference type="EMBL" id="ERE11454.1"/>
    </source>
</evidence>
<sequence length="50" mass="5828">MAIGSFNFSFVAKNAWNIVNIQDRCNQEIQCIQLLLSCLFSRKEINHQIK</sequence>
<name>A0ABP2XR75_9NEIS</name>
<accession>A0ABP2XR75</accession>
<evidence type="ECO:0000313" key="2">
    <source>
        <dbReference type="Proteomes" id="UP000016426"/>
    </source>
</evidence>
<reference evidence="1 2" key="1">
    <citation type="journal article" date="2013" name="Genome Announc.">
        <title>Genome Sequence of the Pigment-Producing Bacterium Pseudogulbenkiania ferrooxidans, Isolated from Loktak Lake.</title>
        <authorList>
            <person name="Puranik S."/>
            <person name="Talkal R."/>
            <person name="Qureshi A."/>
            <person name="Khardenavis A."/>
            <person name="Kapley A."/>
            <person name="Purohit H.J."/>
        </authorList>
    </citation>
    <scope>NUCLEOTIDE SEQUENCE [LARGE SCALE GENOMIC DNA]</scope>
    <source>
        <strain evidence="1 2">EGD-HP2</strain>
    </source>
</reference>
<protein>
    <submittedName>
        <fullName evidence="1">Uncharacterized protein</fullName>
    </submittedName>
</protein>
<dbReference type="Proteomes" id="UP000016426">
    <property type="component" value="Unassembled WGS sequence"/>
</dbReference>
<keyword evidence="2" id="KW-1185">Reference proteome</keyword>
<comment type="caution">
    <text evidence="1">The sequence shown here is derived from an EMBL/GenBank/DDBJ whole genome shotgun (WGS) entry which is preliminary data.</text>
</comment>
<dbReference type="EMBL" id="AVPH01000146">
    <property type="protein sequence ID" value="ERE11454.1"/>
    <property type="molecule type" value="Genomic_DNA"/>
</dbReference>
<proteinExistence type="predicted"/>